<dbReference type="RefSeq" id="WP_380789804.1">
    <property type="nucleotide sequence ID" value="NZ_JBHTKR010000002.1"/>
</dbReference>
<name>A0ABW3TCB2_9RHOB</name>
<comment type="subcellular location">
    <subcellularLocation>
        <location evidence="1">Cell inner membrane</location>
    </subcellularLocation>
</comment>
<gene>
    <name evidence="7" type="ORF">ACFQ3C_04390</name>
</gene>
<evidence type="ECO:0000256" key="3">
    <source>
        <dbReference type="ARBA" id="ARBA00022519"/>
    </source>
</evidence>
<keyword evidence="6 7" id="KW-0012">Acyltransferase</keyword>
<proteinExistence type="predicted"/>
<evidence type="ECO:0000313" key="8">
    <source>
        <dbReference type="Proteomes" id="UP001597151"/>
    </source>
</evidence>
<evidence type="ECO:0000256" key="5">
    <source>
        <dbReference type="ARBA" id="ARBA00023136"/>
    </source>
</evidence>
<sequence>MSALVPYVLFRALTGLLNLLPYEIRVRLGGWVFARVIVPLAGYRRRIEDNLRLIFPDMPAARRDQVIADTSRNIGRMAIELLSPAGLRARALDAPITGPGWEAMQQARAEGRPIILVSGHFGNYDVIRAGTIARGFRVGGIYRALNNPYFNAYYLRKISAIGAPLFERGRRGLGQMVRFLREGGTVAMLIDQHMHRGEPLDFMGQTALTALSAAEMALKYDALLVPCYGIRRADGLSFDAVFEAPIPHTTAVQMTQALNDSLQARVRQDIDQWFWIHRRWKGGTPDA</sequence>
<evidence type="ECO:0000256" key="1">
    <source>
        <dbReference type="ARBA" id="ARBA00004533"/>
    </source>
</evidence>
<reference evidence="8" key="1">
    <citation type="journal article" date="2019" name="Int. J. Syst. Evol. Microbiol.">
        <title>The Global Catalogue of Microorganisms (GCM) 10K type strain sequencing project: providing services to taxonomists for standard genome sequencing and annotation.</title>
        <authorList>
            <consortium name="The Broad Institute Genomics Platform"/>
            <consortium name="The Broad Institute Genome Sequencing Center for Infectious Disease"/>
            <person name="Wu L."/>
            <person name="Ma J."/>
        </authorList>
    </citation>
    <scope>NUCLEOTIDE SEQUENCE [LARGE SCALE GENOMIC DNA]</scope>
    <source>
        <strain evidence="8">CCUG 55328</strain>
    </source>
</reference>
<dbReference type="GO" id="GO:0016746">
    <property type="term" value="F:acyltransferase activity"/>
    <property type="evidence" value="ECO:0007669"/>
    <property type="project" value="UniProtKB-KW"/>
</dbReference>
<dbReference type="PIRSF" id="PIRSF026649">
    <property type="entry name" value="MsbB"/>
    <property type="match status" value="1"/>
</dbReference>
<accession>A0ABW3TCB2</accession>
<evidence type="ECO:0000256" key="2">
    <source>
        <dbReference type="ARBA" id="ARBA00022475"/>
    </source>
</evidence>
<organism evidence="7 8">
    <name type="scientific">Seohaeicola saemankumensis</name>
    <dbReference type="NCBI Taxonomy" id="481181"/>
    <lineage>
        <taxon>Bacteria</taxon>
        <taxon>Pseudomonadati</taxon>
        <taxon>Pseudomonadota</taxon>
        <taxon>Alphaproteobacteria</taxon>
        <taxon>Rhodobacterales</taxon>
        <taxon>Roseobacteraceae</taxon>
        <taxon>Seohaeicola</taxon>
    </lineage>
</organism>
<keyword evidence="4" id="KW-0808">Transferase</keyword>
<comment type="caution">
    <text evidence="7">The sequence shown here is derived from an EMBL/GenBank/DDBJ whole genome shotgun (WGS) entry which is preliminary data.</text>
</comment>
<dbReference type="Proteomes" id="UP001597151">
    <property type="component" value="Unassembled WGS sequence"/>
</dbReference>
<keyword evidence="2" id="KW-1003">Cell membrane</keyword>
<dbReference type="EMBL" id="JBHTKR010000002">
    <property type="protein sequence ID" value="MFD1193901.1"/>
    <property type="molecule type" value="Genomic_DNA"/>
</dbReference>
<evidence type="ECO:0000256" key="6">
    <source>
        <dbReference type="ARBA" id="ARBA00023315"/>
    </source>
</evidence>
<evidence type="ECO:0000313" key="7">
    <source>
        <dbReference type="EMBL" id="MFD1193901.1"/>
    </source>
</evidence>
<protein>
    <submittedName>
        <fullName evidence="7">Lysophospholipid acyltransferase family protein</fullName>
    </submittedName>
</protein>
<dbReference type="Pfam" id="PF03279">
    <property type="entry name" value="Lip_A_acyltrans"/>
    <property type="match status" value="1"/>
</dbReference>
<keyword evidence="8" id="KW-1185">Reference proteome</keyword>
<keyword evidence="3" id="KW-0997">Cell inner membrane</keyword>
<keyword evidence="5" id="KW-0472">Membrane</keyword>
<dbReference type="PANTHER" id="PTHR30606:SF10">
    <property type="entry name" value="PHOSPHATIDYLINOSITOL MANNOSIDE ACYLTRANSFERASE"/>
    <property type="match status" value="1"/>
</dbReference>
<dbReference type="PANTHER" id="PTHR30606">
    <property type="entry name" value="LIPID A BIOSYNTHESIS LAUROYL ACYLTRANSFERASE"/>
    <property type="match status" value="1"/>
</dbReference>
<evidence type="ECO:0000256" key="4">
    <source>
        <dbReference type="ARBA" id="ARBA00022679"/>
    </source>
</evidence>
<dbReference type="InterPro" id="IPR004960">
    <property type="entry name" value="LipA_acyltrans"/>
</dbReference>
<dbReference type="CDD" id="cd07984">
    <property type="entry name" value="LPLAT_LABLAT-like"/>
    <property type="match status" value="1"/>
</dbReference>